<evidence type="ECO:0000256" key="13">
    <source>
        <dbReference type="ARBA" id="ARBA00023034"/>
    </source>
</evidence>
<dbReference type="GO" id="GO:0000139">
    <property type="term" value="C:Golgi membrane"/>
    <property type="evidence" value="ECO:0007669"/>
    <property type="project" value="UniProtKB-SubCell"/>
</dbReference>
<reference evidence="20" key="1">
    <citation type="submission" date="2021-02" db="EMBL/GenBank/DDBJ databases">
        <authorList>
            <person name="Nowell W R."/>
        </authorList>
    </citation>
    <scope>NUCLEOTIDE SEQUENCE</scope>
</reference>
<keyword evidence="14" id="KW-0496">Mitochondrion</keyword>
<dbReference type="Gene3D" id="2.70.130.10">
    <property type="entry name" value="Mannose-6-phosphate receptor binding domain"/>
    <property type="match status" value="1"/>
</dbReference>
<evidence type="ECO:0000256" key="14">
    <source>
        <dbReference type="ARBA" id="ARBA00023128"/>
    </source>
</evidence>
<evidence type="ECO:0000259" key="19">
    <source>
        <dbReference type="PROSITE" id="PS51914"/>
    </source>
</evidence>
<keyword evidence="8 18" id="KW-0812">Transmembrane</keyword>
<keyword evidence="15 18" id="KW-0472">Membrane</keyword>
<comment type="subcellular location">
    <subcellularLocation>
        <location evidence="2">Cytoplasmic vesicle membrane</location>
        <topology evidence="2">Single-pass type I membrane protein</topology>
    </subcellularLocation>
    <subcellularLocation>
        <location evidence="3">Golgi apparatus membrane</location>
    </subcellularLocation>
    <subcellularLocation>
        <location evidence="1">Mitochondrion membrane</location>
        <topology evidence="1">Single-pass membrane protein</topology>
    </subcellularLocation>
    <subcellularLocation>
        <location evidence="4">Preautophagosomal structure membrane</location>
        <topology evidence="4">Single-pass type I membrane protein</topology>
    </subcellularLocation>
</comment>
<evidence type="ECO:0000256" key="9">
    <source>
        <dbReference type="ARBA" id="ARBA00022729"/>
    </source>
</evidence>
<evidence type="ECO:0000256" key="8">
    <source>
        <dbReference type="ARBA" id="ARBA00022692"/>
    </source>
</evidence>
<gene>
    <name evidence="20" type="ORF">VCS650_LOCUS31468</name>
</gene>
<keyword evidence="12" id="KW-0072">Autophagy</keyword>
<keyword evidence="9" id="KW-0732">Signal</keyword>
<evidence type="ECO:0000256" key="2">
    <source>
        <dbReference type="ARBA" id="ARBA00004358"/>
    </source>
</evidence>
<dbReference type="GO" id="GO:0010008">
    <property type="term" value="C:endosome membrane"/>
    <property type="evidence" value="ECO:0007669"/>
    <property type="project" value="UniProtKB-SubCell"/>
</dbReference>
<dbReference type="PANTHER" id="PTHR15071">
    <property type="entry name" value="MANNOSE-6-PHOSPHATE RECEPTOR FAMILY MEMBER"/>
    <property type="match status" value="1"/>
</dbReference>
<dbReference type="PANTHER" id="PTHR15071:SF0">
    <property type="entry name" value="MANNOSE 6-PHOSPHATE RECEPTOR-LIKE PROTEIN 1"/>
    <property type="match status" value="1"/>
</dbReference>
<comment type="caution">
    <text evidence="20">The sequence shown here is derived from an EMBL/GenBank/DDBJ whole genome shotgun (WGS) entry which is preliminary data.</text>
</comment>
<feature type="domain" description="MRH" evidence="19">
    <location>
        <begin position="20"/>
        <end position="151"/>
    </location>
</feature>
<dbReference type="PROSITE" id="PS51914">
    <property type="entry name" value="MRH"/>
    <property type="match status" value="1"/>
</dbReference>
<evidence type="ECO:0000256" key="12">
    <source>
        <dbReference type="ARBA" id="ARBA00023006"/>
    </source>
</evidence>
<dbReference type="GO" id="GO:0005802">
    <property type="term" value="C:trans-Golgi network"/>
    <property type="evidence" value="ECO:0007669"/>
    <property type="project" value="TreeGrafter"/>
</dbReference>
<evidence type="ECO:0000256" key="4">
    <source>
        <dbReference type="ARBA" id="ARBA00004472"/>
    </source>
</evidence>
<dbReference type="Pfam" id="PF09451">
    <property type="entry name" value="ATG27"/>
    <property type="match status" value="1"/>
</dbReference>
<keyword evidence="11 18" id="KW-1133">Transmembrane helix</keyword>
<evidence type="ECO:0000256" key="16">
    <source>
        <dbReference type="ARBA" id="ARBA00023157"/>
    </source>
</evidence>
<dbReference type="Proteomes" id="UP000663891">
    <property type="component" value="Unassembled WGS sequence"/>
</dbReference>
<feature type="transmembrane region" description="Helical" evidence="18">
    <location>
        <begin position="163"/>
        <end position="185"/>
    </location>
</feature>
<evidence type="ECO:0000256" key="10">
    <source>
        <dbReference type="ARBA" id="ARBA00022927"/>
    </source>
</evidence>
<dbReference type="InterPro" id="IPR009011">
    <property type="entry name" value="Man6P_isomerase_rcpt-bd_dom_sf"/>
</dbReference>
<dbReference type="AlphaFoldDB" id="A0A815ECV6"/>
<evidence type="ECO:0000256" key="7">
    <source>
        <dbReference type="ARBA" id="ARBA00022448"/>
    </source>
</evidence>
<evidence type="ECO:0000313" key="20">
    <source>
        <dbReference type="EMBL" id="CAF1308708.1"/>
    </source>
</evidence>
<protein>
    <recommendedName>
        <fullName evidence="6">Autophagy-related protein 27</fullName>
    </recommendedName>
</protein>
<evidence type="ECO:0000256" key="6">
    <source>
        <dbReference type="ARBA" id="ARBA00013776"/>
    </source>
</evidence>
<sequence>MQNDVSHLPYKLIFHKTHGDDCEYTTDEGILDLKAFGYKNRPKYVDVRDSISTNFITYSFNGCFAYSTKDACQNAAACITDEISKKDRLIARQEGRSFTHTQGVSTIIYTDGAGIKVQVFLLCSTSESMQAQRADDNNYIIKIESKCACPGKCTEKSNGLTGGAVFIIILICIITTYLIISIIFLRFVKKEQGINLIPNRTLWLQIGADAMNGVRFTVSKVRGRDSYEKL</sequence>
<keyword evidence="7" id="KW-0813">Transport</keyword>
<evidence type="ECO:0000256" key="3">
    <source>
        <dbReference type="ARBA" id="ARBA00004394"/>
    </source>
</evidence>
<keyword evidence="13" id="KW-0333">Golgi apparatus</keyword>
<evidence type="ECO:0000256" key="15">
    <source>
        <dbReference type="ARBA" id="ARBA00023136"/>
    </source>
</evidence>
<dbReference type="SUPFAM" id="SSF50911">
    <property type="entry name" value="Mannose 6-phosphate receptor domain"/>
    <property type="match status" value="1"/>
</dbReference>
<dbReference type="EMBL" id="CAJNON010000539">
    <property type="protein sequence ID" value="CAF1308708.1"/>
    <property type="molecule type" value="Genomic_DNA"/>
</dbReference>
<evidence type="ECO:0000256" key="18">
    <source>
        <dbReference type="SAM" id="Phobius"/>
    </source>
</evidence>
<evidence type="ECO:0000256" key="17">
    <source>
        <dbReference type="ARBA" id="ARBA00023329"/>
    </source>
</evidence>
<evidence type="ECO:0000256" key="5">
    <source>
        <dbReference type="ARBA" id="ARBA00005363"/>
    </source>
</evidence>
<proteinExistence type="inferred from homology"/>
<keyword evidence="17" id="KW-0968">Cytoplasmic vesicle</keyword>
<accession>A0A815ECV6</accession>
<comment type="similarity">
    <text evidence="5">Belongs to the ATG27 family.</text>
</comment>
<dbReference type="InterPro" id="IPR044865">
    <property type="entry name" value="MRH_dom"/>
</dbReference>
<dbReference type="OrthoDB" id="29460at2759"/>
<dbReference type="InterPro" id="IPR018939">
    <property type="entry name" value="Autophagy-rel_prot_27"/>
</dbReference>
<keyword evidence="16" id="KW-1015">Disulfide bond</keyword>
<organism evidence="20 21">
    <name type="scientific">Adineta steineri</name>
    <dbReference type="NCBI Taxonomy" id="433720"/>
    <lineage>
        <taxon>Eukaryota</taxon>
        <taxon>Metazoa</taxon>
        <taxon>Spiralia</taxon>
        <taxon>Gnathifera</taxon>
        <taxon>Rotifera</taxon>
        <taxon>Eurotatoria</taxon>
        <taxon>Bdelloidea</taxon>
        <taxon>Adinetida</taxon>
        <taxon>Adinetidae</taxon>
        <taxon>Adineta</taxon>
    </lineage>
</organism>
<keyword evidence="10" id="KW-0653">Protein transport</keyword>
<evidence type="ECO:0000256" key="11">
    <source>
        <dbReference type="ARBA" id="ARBA00022989"/>
    </source>
</evidence>
<evidence type="ECO:0000313" key="21">
    <source>
        <dbReference type="Proteomes" id="UP000663891"/>
    </source>
</evidence>
<evidence type="ECO:0000256" key="1">
    <source>
        <dbReference type="ARBA" id="ARBA00004304"/>
    </source>
</evidence>
<name>A0A815ECV6_9BILA</name>